<dbReference type="Gene3D" id="2.60.40.10">
    <property type="entry name" value="Immunoglobulins"/>
    <property type="match status" value="8"/>
</dbReference>
<evidence type="ECO:0000259" key="7">
    <source>
        <dbReference type="PROSITE" id="PS50093"/>
    </source>
</evidence>
<dbReference type="Pfam" id="PF00801">
    <property type="entry name" value="PKD"/>
    <property type="match status" value="1"/>
</dbReference>
<dbReference type="InterPro" id="IPR022409">
    <property type="entry name" value="PKD/Chitinase_dom"/>
</dbReference>
<dbReference type="Pfam" id="PF18911">
    <property type="entry name" value="PKD_4"/>
    <property type="match status" value="5"/>
</dbReference>
<dbReference type="NCBIfam" id="TIGR04131">
    <property type="entry name" value="Bac_Flav_CTERM"/>
    <property type="match status" value="1"/>
</dbReference>
<keyword evidence="5 6" id="KW-0472">Membrane</keyword>
<keyword evidence="2 6" id="KW-0812">Transmembrane</keyword>
<protein>
    <submittedName>
        <fullName evidence="8">PKD domain-containing protein</fullName>
    </submittedName>
</protein>
<keyword evidence="4 6" id="KW-1133">Transmembrane helix</keyword>
<dbReference type="Pfam" id="PF13585">
    <property type="entry name" value="CHU_C"/>
    <property type="match status" value="1"/>
</dbReference>
<dbReference type="InterPro" id="IPR035986">
    <property type="entry name" value="PKD_dom_sf"/>
</dbReference>
<dbReference type="InterPro" id="IPR000601">
    <property type="entry name" value="PKD_dom"/>
</dbReference>
<reference evidence="8" key="2">
    <citation type="journal article" date="2024" name="Antonie Van Leeuwenhoek">
        <title>Roseihalotalea indica gen. nov., sp. nov., a halophilic Bacteroidetes from mesopelagic Southwest Indian Ocean with higher carbohydrate metabolic potential.</title>
        <authorList>
            <person name="Chen B."/>
            <person name="Zhang M."/>
            <person name="Lin D."/>
            <person name="Ye J."/>
            <person name="Tang K."/>
        </authorList>
    </citation>
    <scope>NUCLEOTIDE SEQUENCE</scope>
    <source>
        <strain evidence="8">TK19036</strain>
    </source>
</reference>
<dbReference type="PANTHER" id="PTHR46730:SF1">
    <property type="entry name" value="PLAT DOMAIN-CONTAINING PROTEIN"/>
    <property type="match status" value="1"/>
</dbReference>
<dbReference type="GO" id="GO:0006816">
    <property type="term" value="P:calcium ion transport"/>
    <property type="evidence" value="ECO:0007669"/>
    <property type="project" value="TreeGrafter"/>
</dbReference>
<feature type="domain" description="PKD" evidence="7">
    <location>
        <begin position="980"/>
        <end position="1065"/>
    </location>
</feature>
<dbReference type="GO" id="GO:0005886">
    <property type="term" value="C:plasma membrane"/>
    <property type="evidence" value="ECO:0007669"/>
    <property type="project" value="TreeGrafter"/>
</dbReference>
<gene>
    <name evidence="8" type="ORF">K4G66_30185</name>
</gene>
<dbReference type="SMART" id="SM00089">
    <property type="entry name" value="PKD"/>
    <property type="match status" value="7"/>
</dbReference>
<feature type="domain" description="PKD" evidence="7">
    <location>
        <begin position="327"/>
        <end position="388"/>
    </location>
</feature>
<accession>A0AA49GKM8</accession>
<evidence type="ECO:0000313" key="8">
    <source>
        <dbReference type="EMBL" id="WKN36635.1"/>
    </source>
</evidence>
<dbReference type="CDD" id="cd00146">
    <property type="entry name" value="PKD"/>
    <property type="match status" value="6"/>
</dbReference>
<dbReference type="GO" id="GO:0005261">
    <property type="term" value="F:monoatomic cation channel activity"/>
    <property type="evidence" value="ECO:0007669"/>
    <property type="project" value="TreeGrafter"/>
</dbReference>
<evidence type="ECO:0000256" key="1">
    <source>
        <dbReference type="ARBA" id="ARBA00004141"/>
    </source>
</evidence>
<dbReference type="SUPFAM" id="SSF49299">
    <property type="entry name" value="PKD domain"/>
    <property type="match status" value="8"/>
</dbReference>
<evidence type="ECO:0000256" key="5">
    <source>
        <dbReference type="ARBA" id="ARBA00023136"/>
    </source>
</evidence>
<feature type="domain" description="PKD" evidence="7">
    <location>
        <begin position="1083"/>
        <end position="1142"/>
    </location>
</feature>
<feature type="domain" description="PKD" evidence="7">
    <location>
        <begin position="914"/>
        <end position="961"/>
    </location>
</feature>
<dbReference type="PROSITE" id="PS50093">
    <property type="entry name" value="PKD"/>
    <property type="match status" value="6"/>
</dbReference>
<evidence type="ECO:0000256" key="6">
    <source>
        <dbReference type="SAM" id="Phobius"/>
    </source>
</evidence>
<comment type="subcellular location">
    <subcellularLocation>
        <location evidence="1">Membrane</location>
        <topology evidence="1">Multi-pass membrane protein</topology>
    </subcellularLocation>
</comment>
<sequence length="1413" mass="156923">MVEIARMMVRKAHIVYIFFSILFSLILIDHRTFGQCSTYANPGNNVESPPRLCAPHDFQWKVWYTVGGSPTTVEFEYVWDDATPNTIIPAVDIGGGKYEAVAAHLYPKGGDKCNYIPSVYLRVNGTQCPNSHQTQNVTVWDTDDDNGGEPRIDPVLYRVCLGETAIVNFDDNSIWNCVPNSGENDRKNSAVRWVQWVYGTGSAANRIPGVQIDGVAETYDFAGPVEVLPGPIENSTSQSESITVSVPNNATYIGKEFEVTLRNWNICNPYDADTTDGDYLNPTTGNALGDSTFIETRARIVVVDKSAPEFVTRLNNSSGAIQTEFCVNERIYFNDQTPGITDADFQYQWEFYDDAAGTVLLKNSSNQFPKHEFTTPGQKLIRLTVTDNNSVGGCGGSIDKIITIIETADADIQIADINGNPLSLSCYDPANPQPQEVVFHDVSTNFNPATSTWTWKFYDETGAEVVAEQKSGDTTQDSIKVFIMNPGTYMAELIASANGVDCETRDTAYVHIYHPPTADFTFVAGCQSDSVTFESSATLPVVVNGDDIVTYKWDLDDDGIYETTGKGPFKHKFPAVGTHQVHHQVITDKSCYDVITQSVTVEASPYVSFTPDVTEGCAPLNVAFAIDTLVPDQPVGVTEYIWHVKDLNANTTQQYSITPADTFDLLTFDNTLASYANQEYEVWLEIKAANGCDAISAPETITVFAGPPAEYVITNLSGGDTNCSPRTYNFEVAVATQALSPEEYIWTVFEADSSIVHQDTTTSATISYTLTNNEPFVKKYRVKLQPVKTGACFGSYEDIVDVNPSPSSAFDTLQIAADCQLVTYKVEAQQKGLFYDWDVSPLPINNPDYTKDTLSLVYVKDVSGSYPVNVSLKTINLVTCSSQWTTQTITIDPQEKINASFLISPSILEMPNTTVSITNQTNAGDWSYEWDFGDGTTSTDVDPGEHTYGTHGEYTIKLKATGKYCYEEDSAKVIIQQTLPLVSFDYTAIEGCLPLEVTFNNTTEYADSSSVLWNFGDGTISTEWNPTHIYEVSGIYTVSLQASNELGVVVTEEEELIVDLTQGPKADFKPRLAQRYLRNEDVFFSNQSQRSEFYFWDFGDGTTSTDEEPAHLYSEVGYYDITLVASNRLGCTDTLVKQIFIEPLLPEVDFTYEPPTGCRPLTVQFRNLSRYAEADSYRWSFGEGEGVSTEENPVYTYYEPGFYTVTLEASNSVGVTIVEKKEFSVEVYETPRAYFNLRPDKAFLGEPIYFVNLSYGAENYYWDFGDGTTSTETNPEHTYENTGSYDIRLVAESNKGCLDTILIESAVIIEDGGKVQVPNAFTPNQFGPSNSEVVGGDGKNDIFLPVFEGVTDFHMMVYNRWGEMMFESFDKNQGWNGYYKGRLCPKDAYVYKLELKFSDGNHKTIVGDVTLVR</sequence>
<proteinExistence type="predicted"/>
<dbReference type="PANTHER" id="PTHR46730">
    <property type="entry name" value="POLYCYSTIN-1"/>
    <property type="match status" value="1"/>
</dbReference>
<dbReference type="InterPro" id="IPR026341">
    <property type="entry name" value="T9SS_type_B"/>
</dbReference>
<feature type="transmembrane region" description="Helical" evidence="6">
    <location>
        <begin position="12"/>
        <end position="28"/>
    </location>
</feature>
<evidence type="ECO:0000256" key="3">
    <source>
        <dbReference type="ARBA" id="ARBA00022737"/>
    </source>
</evidence>
<feature type="domain" description="PKD" evidence="7">
    <location>
        <begin position="1260"/>
        <end position="1314"/>
    </location>
</feature>
<organism evidence="8">
    <name type="scientific">Roseihalotalea indica</name>
    <dbReference type="NCBI Taxonomy" id="2867963"/>
    <lineage>
        <taxon>Bacteria</taxon>
        <taxon>Pseudomonadati</taxon>
        <taxon>Bacteroidota</taxon>
        <taxon>Cytophagia</taxon>
        <taxon>Cytophagales</taxon>
        <taxon>Catalimonadaceae</taxon>
        <taxon>Roseihalotalea</taxon>
    </lineage>
</organism>
<evidence type="ECO:0000256" key="2">
    <source>
        <dbReference type="ARBA" id="ARBA00022692"/>
    </source>
</evidence>
<feature type="domain" description="PKD" evidence="7">
    <location>
        <begin position="1146"/>
        <end position="1227"/>
    </location>
</feature>
<name>A0AA49GKM8_9BACT</name>
<reference evidence="8" key="1">
    <citation type="journal article" date="2023" name="Comput. Struct. Biotechnol. J.">
        <title>Discovery of a novel marine Bacteroidetes with a rich repertoire of carbohydrate-active enzymes.</title>
        <authorList>
            <person name="Chen B."/>
            <person name="Liu G."/>
            <person name="Chen Q."/>
            <person name="Wang H."/>
            <person name="Liu L."/>
            <person name="Tang K."/>
        </authorList>
    </citation>
    <scope>NUCLEOTIDE SEQUENCE</scope>
    <source>
        <strain evidence="8">TK19036</strain>
    </source>
</reference>
<evidence type="ECO:0000256" key="4">
    <source>
        <dbReference type="ARBA" id="ARBA00022989"/>
    </source>
</evidence>
<dbReference type="EMBL" id="CP120682">
    <property type="protein sequence ID" value="WKN36635.1"/>
    <property type="molecule type" value="Genomic_DNA"/>
</dbReference>
<dbReference type="InterPro" id="IPR013783">
    <property type="entry name" value="Ig-like_fold"/>
</dbReference>
<keyword evidence="3" id="KW-0677">Repeat</keyword>